<gene>
    <name evidence="6" type="ORF">SAMN05421842_10212</name>
</gene>
<dbReference type="GO" id="GO:0012505">
    <property type="term" value="C:endomembrane system"/>
    <property type="evidence" value="ECO:0007669"/>
    <property type="project" value="UniProtKB-SubCell"/>
</dbReference>
<comment type="subcellular location">
    <subcellularLocation>
        <location evidence="1">Endomembrane system</location>
        <topology evidence="1">Multi-pass membrane protein</topology>
    </subcellularLocation>
</comment>
<keyword evidence="7" id="KW-1185">Reference proteome</keyword>
<keyword evidence="4" id="KW-0472">Membrane</keyword>
<evidence type="ECO:0000313" key="6">
    <source>
        <dbReference type="EMBL" id="SFC27595.1"/>
    </source>
</evidence>
<dbReference type="STRING" id="119641.SAMN05421842_10212"/>
<dbReference type="AlphaFoldDB" id="A0A1I1HUX4"/>
<dbReference type="Pfam" id="PF06803">
    <property type="entry name" value="DUF1232"/>
    <property type="match status" value="1"/>
</dbReference>
<evidence type="ECO:0000256" key="1">
    <source>
        <dbReference type="ARBA" id="ARBA00004127"/>
    </source>
</evidence>
<feature type="domain" description="DUF1232" evidence="5">
    <location>
        <begin position="227"/>
        <end position="263"/>
    </location>
</feature>
<evidence type="ECO:0000256" key="4">
    <source>
        <dbReference type="ARBA" id="ARBA00023136"/>
    </source>
</evidence>
<evidence type="ECO:0000256" key="3">
    <source>
        <dbReference type="ARBA" id="ARBA00022989"/>
    </source>
</evidence>
<proteinExistence type="predicted"/>
<name>A0A1I1HUX4_9CLOT</name>
<dbReference type="InterPro" id="IPR010652">
    <property type="entry name" value="DUF1232"/>
</dbReference>
<dbReference type="OrthoDB" id="1930546at2"/>
<protein>
    <submittedName>
        <fullName evidence="6">Uncharacterized membrane protein YkvA, DUF1232 family</fullName>
    </submittedName>
</protein>
<evidence type="ECO:0000256" key="2">
    <source>
        <dbReference type="ARBA" id="ARBA00022692"/>
    </source>
</evidence>
<dbReference type="Proteomes" id="UP000199263">
    <property type="component" value="Unassembled WGS sequence"/>
</dbReference>
<reference evidence="6 7" key="1">
    <citation type="submission" date="2016-10" db="EMBL/GenBank/DDBJ databases">
        <authorList>
            <person name="de Groot N.N."/>
        </authorList>
    </citation>
    <scope>NUCLEOTIDE SEQUENCE [LARGE SCALE GENOMIC DNA]</scope>
    <source>
        <strain evidence="6 7">DSM 12992</strain>
    </source>
</reference>
<dbReference type="RefSeq" id="WP_090088192.1">
    <property type="nucleotide sequence ID" value="NZ_FOMG01000002.1"/>
</dbReference>
<keyword evidence="3" id="KW-1133">Transmembrane helix</keyword>
<sequence length="320" mass="36280">MKISNVKVKLVGEDILSIINDFVKVDGLTLNKINIVDGILIQGNLKKGFSVDFSLKIETIECIDEKLIGRVSNFKVMKLGLFRMIRSFLLKKLVEDFKDKGITTEKDKIIVDINKILEKVPFVDLKIKEVFVKGAEVWVEAEDINISLKGELVKEINAEVVEEPEKENDKEVTVINKVNDNYSKGRKILEDKLPEKSKKLKNYIFVLPDIVSLIYRLLKDERVPVKTKVIMSSAIAYITLPTDIIPNNIPFIGAIDEIGVAFFALNNVINDVSLNVIMENWEGKNDIIIVLKDGLEYLINFTGAKNVERLYEVINEIATL</sequence>
<evidence type="ECO:0000259" key="5">
    <source>
        <dbReference type="Pfam" id="PF06803"/>
    </source>
</evidence>
<organism evidence="6 7">
    <name type="scientific">Clostridium uliginosum</name>
    <dbReference type="NCBI Taxonomy" id="119641"/>
    <lineage>
        <taxon>Bacteria</taxon>
        <taxon>Bacillati</taxon>
        <taxon>Bacillota</taxon>
        <taxon>Clostridia</taxon>
        <taxon>Eubacteriales</taxon>
        <taxon>Clostridiaceae</taxon>
        <taxon>Clostridium</taxon>
    </lineage>
</organism>
<dbReference type="EMBL" id="FOMG01000002">
    <property type="protein sequence ID" value="SFC27595.1"/>
    <property type="molecule type" value="Genomic_DNA"/>
</dbReference>
<accession>A0A1I1HUX4</accession>
<evidence type="ECO:0000313" key="7">
    <source>
        <dbReference type="Proteomes" id="UP000199263"/>
    </source>
</evidence>
<keyword evidence="2" id="KW-0812">Transmembrane</keyword>